<feature type="chain" id="PRO_5045270554" evidence="3">
    <location>
        <begin position="21"/>
        <end position="318"/>
    </location>
</feature>
<accession>A0ABZ3EPW0</accession>
<organism evidence="5 6">
    <name type="scientific">Kineothrix sedimenti</name>
    <dbReference type="NCBI Taxonomy" id="3123317"/>
    <lineage>
        <taxon>Bacteria</taxon>
        <taxon>Bacillati</taxon>
        <taxon>Bacillota</taxon>
        <taxon>Clostridia</taxon>
        <taxon>Lachnospirales</taxon>
        <taxon>Lachnospiraceae</taxon>
        <taxon>Kineothrix</taxon>
    </lineage>
</organism>
<dbReference type="EMBL" id="CP146256">
    <property type="protein sequence ID" value="XAH72218.1"/>
    <property type="molecule type" value="Genomic_DNA"/>
</dbReference>
<dbReference type="SMART" id="SM00062">
    <property type="entry name" value="PBPb"/>
    <property type="match status" value="1"/>
</dbReference>
<evidence type="ECO:0000256" key="2">
    <source>
        <dbReference type="SAM" id="MobiDB-lite"/>
    </source>
</evidence>
<proteinExistence type="predicted"/>
<dbReference type="SUPFAM" id="SSF53850">
    <property type="entry name" value="Periplasmic binding protein-like II"/>
    <property type="match status" value="1"/>
</dbReference>
<dbReference type="PANTHER" id="PTHR35936">
    <property type="entry name" value="MEMBRANE-BOUND LYTIC MUREIN TRANSGLYCOSYLASE F"/>
    <property type="match status" value="1"/>
</dbReference>
<protein>
    <submittedName>
        <fullName evidence="5">Transporter substrate-binding domain-containing protein</fullName>
    </submittedName>
</protein>
<evidence type="ECO:0000256" key="1">
    <source>
        <dbReference type="ARBA" id="ARBA00022729"/>
    </source>
</evidence>
<evidence type="ECO:0000313" key="6">
    <source>
        <dbReference type="Proteomes" id="UP001451571"/>
    </source>
</evidence>
<dbReference type="Pfam" id="PF00497">
    <property type="entry name" value="SBP_bac_3"/>
    <property type="match status" value="1"/>
</dbReference>
<keyword evidence="1 3" id="KW-0732">Signal</keyword>
<gene>
    <name evidence="5" type="ORF">V6984_11810</name>
</gene>
<dbReference type="RefSeq" id="WP_342755837.1">
    <property type="nucleotide sequence ID" value="NZ_CP146256.1"/>
</dbReference>
<sequence>MKKRTLAILFATIMSISVMSGCAASSSKETTAAAEKETTTEETESTEETAASDGPYAAATELTGGVLRVGMECAYAPFNWTQSTAAVDADGWEAVPIFGTSDYGFGYDVMFAQKIADEMGWTLEVHKIEWSSIVLGMQSGDYDCIIAGMVYTEERDKTVDFTRAYYNRDNVMVVAADGPYANATGLSDFDGCSAVTQINTSWADYVTQIPNVKAGTFPETTSEVIMQVATGAADCAVLDYPTAYSAALSNTAVKVIKLADDNDFTTPEGMSEAVSVAVDEGNTVLKDAIETAMDAIGWDQADMDEYMDLGIMVQPLSN</sequence>
<feature type="signal peptide" evidence="3">
    <location>
        <begin position="1"/>
        <end position="20"/>
    </location>
</feature>
<name>A0ABZ3EPW0_9FIRM</name>
<evidence type="ECO:0000256" key="3">
    <source>
        <dbReference type="SAM" id="SignalP"/>
    </source>
</evidence>
<reference evidence="5 6" key="1">
    <citation type="submission" date="2024-02" db="EMBL/GenBank/DDBJ databases">
        <title>Bacterial strain from lacustrine sediment.</title>
        <authorList>
            <person name="Petit C."/>
            <person name="Fadhlaoui K."/>
        </authorList>
    </citation>
    <scope>NUCLEOTIDE SEQUENCE [LARGE SCALE GENOMIC DNA]</scope>
    <source>
        <strain evidence="5 6">IPX-CK</strain>
    </source>
</reference>
<feature type="domain" description="Solute-binding protein family 3/N-terminal" evidence="4">
    <location>
        <begin position="66"/>
        <end position="310"/>
    </location>
</feature>
<evidence type="ECO:0000259" key="4">
    <source>
        <dbReference type="SMART" id="SM00062"/>
    </source>
</evidence>
<feature type="region of interest" description="Disordered" evidence="2">
    <location>
        <begin position="29"/>
        <end position="54"/>
    </location>
</feature>
<dbReference type="PANTHER" id="PTHR35936:SF17">
    <property type="entry name" value="ARGININE-BINDING EXTRACELLULAR PROTEIN ARTP"/>
    <property type="match status" value="1"/>
</dbReference>
<dbReference type="PROSITE" id="PS51257">
    <property type="entry name" value="PROKAR_LIPOPROTEIN"/>
    <property type="match status" value="1"/>
</dbReference>
<evidence type="ECO:0000313" key="5">
    <source>
        <dbReference type="EMBL" id="XAH72218.1"/>
    </source>
</evidence>
<dbReference type="InterPro" id="IPR001638">
    <property type="entry name" value="Solute-binding_3/MltF_N"/>
</dbReference>
<dbReference type="Gene3D" id="3.40.190.10">
    <property type="entry name" value="Periplasmic binding protein-like II"/>
    <property type="match status" value="2"/>
</dbReference>
<keyword evidence="6" id="KW-1185">Reference proteome</keyword>
<dbReference type="Proteomes" id="UP001451571">
    <property type="component" value="Chromosome"/>
</dbReference>